<dbReference type="Gene3D" id="1.20.960.20">
    <property type="match status" value="1"/>
</dbReference>
<dbReference type="GO" id="GO:0003723">
    <property type="term" value="F:RNA binding"/>
    <property type="evidence" value="ECO:0007669"/>
    <property type="project" value="InterPro"/>
</dbReference>
<proteinExistence type="predicted"/>
<keyword evidence="4" id="KW-0547">Nucleotide-binding</keyword>
<evidence type="ECO:0000256" key="1">
    <source>
        <dbReference type="ARBA" id="ARBA00022484"/>
    </source>
</evidence>
<evidence type="ECO:0000259" key="7">
    <source>
        <dbReference type="Pfam" id="PF00680"/>
    </source>
</evidence>
<evidence type="ECO:0000313" key="8">
    <source>
        <dbReference type="EMBL" id="QDH87291.1"/>
    </source>
</evidence>
<reference evidence="8" key="1">
    <citation type="submission" date="2019-05" db="EMBL/GenBank/DDBJ databases">
        <title>Metatranscriptomic reconstruction reveals RNA viruses with the potential to shape carbon cycling in soil.</title>
        <authorList>
            <person name="Starr E.P."/>
            <person name="Nuccio E."/>
            <person name="Pett-Ridge J."/>
            <person name="Banfield J.F."/>
            <person name="Firestone M.K."/>
        </authorList>
    </citation>
    <scope>NUCLEOTIDE SEQUENCE</scope>
    <source>
        <strain evidence="8">H4_Bulk_Litter_22_scaffold_29153</strain>
    </source>
</reference>
<evidence type="ECO:0000256" key="2">
    <source>
        <dbReference type="ARBA" id="ARBA00022679"/>
    </source>
</evidence>
<evidence type="ECO:0000256" key="3">
    <source>
        <dbReference type="ARBA" id="ARBA00022695"/>
    </source>
</evidence>
<keyword evidence="2" id="KW-0808">Transferase</keyword>
<protein>
    <recommendedName>
        <fullName evidence="7">RNA-directed RNA polymerase C-terminal domain-containing protein</fullName>
    </recommendedName>
</protein>
<gene>
    <name evidence="8" type="ORF">H4BulkLitter2229153_000001</name>
</gene>
<dbReference type="Pfam" id="PF00680">
    <property type="entry name" value="RdRP_1"/>
    <property type="match status" value="1"/>
</dbReference>
<dbReference type="InterPro" id="IPR043502">
    <property type="entry name" value="DNA/RNA_pol_sf"/>
</dbReference>
<keyword evidence="1" id="KW-0696">RNA-directed RNA polymerase</keyword>
<dbReference type="SUPFAM" id="SSF56672">
    <property type="entry name" value="DNA/RNA polymerases"/>
    <property type="match status" value="1"/>
</dbReference>
<dbReference type="GO" id="GO:0000166">
    <property type="term" value="F:nucleotide binding"/>
    <property type="evidence" value="ECO:0007669"/>
    <property type="project" value="UniProtKB-KW"/>
</dbReference>
<dbReference type="EMBL" id="MN033267">
    <property type="protein sequence ID" value="QDH87291.1"/>
    <property type="molecule type" value="Genomic_RNA"/>
</dbReference>
<evidence type="ECO:0000256" key="6">
    <source>
        <dbReference type="ARBA" id="ARBA00022953"/>
    </source>
</evidence>
<feature type="domain" description="RNA-directed RNA polymerase C-terminal" evidence="7">
    <location>
        <begin position="10"/>
        <end position="100"/>
    </location>
</feature>
<evidence type="ECO:0000256" key="5">
    <source>
        <dbReference type="ARBA" id="ARBA00022801"/>
    </source>
</evidence>
<dbReference type="GO" id="GO:0006351">
    <property type="term" value="P:DNA-templated transcription"/>
    <property type="evidence" value="ECO:0007669"/>
    <property type="project" value="InterPro"/>
</dbReference>
<keyword evidence="6" id="KW-0693">Viral RNA replication</keyword>
<dbReference type="InterPro" id="IPR001205">
    <property type="entry name" value="RNA-dir_pol_C"/>
</dbReference>
<dbReference type="GO" id="GO:0003968">
    <property type="term" value="F:RNA-directed RNA polymerase activity"/>
    <property type="evidence" value="ECO:0007669"/>
    <property type="project" value="UniProtKB-KW"/>
</dbReference>
<dbReference type="GO" id="GO:0016787">
    <property type="term" value="F:hydrolase activity"/>
    <property type="evidence" value="ECO:0007669"/>
    <property type="project" value="UniProtKB-KW"/>
</dbReference>
<keyword evidence="3" id="KW-0548">Nucleotidyltransferase</keyword>
<accession>A0A514D128</accession>
<evidence type="ECO:0000256" key="4">
    <source>
        <dbReference type="ARBA" id="ARBA00022741"/>
    </source>
</evidence>
<organism evidence="8">
    <name type="scientific">Picornavirales sp</name>
    <dbReference type="NCBI Taxonomy" id="1955153"/>
    <lineage>
        <taxon>Viruses</taxon>
        <taxon>Riboviria</taxon>
        <taxon>Orthornavirae</taxon>
        <taxon>Pisuviricota</taxon>
        <taxon>Pisoniviricetes</taxon>
        <taxon>Picornavirales</taxon>
    </lineage>
</organism>
<keyword evidence="5" id="KW-0378">Hydrolase</keyword>
<name>A0A514D128_9VIRU</name>
<sequence length="143" mass="17027">MLLPAAMHSLGQIYTTETKTEASEVFRNLEDIEFLKRKFIFSIEANRYIAPLRPESMINMLNWTKKKKNGKERKSPEQITVDNIATALREFALHGKNTYKYWYSELIKLKEDYYEGYEFECLVHRDYHMALTETLGGDHVWYM</sequence>